<dbReference type="EMBL" id="WBUI01000002">
    <property type="protein sequence ID" value="KAB2934884.1"/>
    <property type="molecule type" value="Genomic_DNA"/>
</dbReference>
<feature type="transmembrane region" description="Helical" evidence="5">
    <location>
        <begin position="111"/>
        <end position="144"/>
    </location>
</feature>
<dbReference type="EC" id="7.1.1.-" evidence="5"/>
<feature type="transmembrane region" description="Helical" evidence="5">
    <location>
        <begin position="274"/>
        <end position="293"/>
    </location>
</feature>
<feature type="transmembrane region" description="Helical" evidence="5">
    <location>
        <begin position="453"/>
        <end position="476"/>
    </location>
</feature>
<reference evidence="8 9" key="1">
    <citation type="submission" date="2019-10" db="EMBL/GenBank/DDBJ databases">
        <title>Extracellular Electron Transfer in a Candidatus Methanoperedens spp. Enrichment Culture.</title>
        <authorList>
            <person name="Berger S."/>
            <person name="Rangel Shaw D."/>
            <person name="Berben T."/>
            <person name="In 'T Zandt M."/>
            <person name="Frank J."/>
            <person name="Reimann J."/>
            <person name="Jetten M.S.M."/>
            <person name="Welte C.U."/>
        </authorList>
    </citation>
    <scope>NUCLEOTIDE SEQUENCE [LARGE SCALE GENOMIC DNA]</scope>
    <source>
        <strain evidence="8">SB12</strain>
    </source>
</reference>
<keyword evidence="2 5" id="KW-0812">Transmembrane</keyword>
<dbReference type="Proteomes" id="UP000460298">
    <property type="component" value="Unassembled WGS sequence"/>
</dbReference>
<evidence type="ECO:0000256" key="1">
    <source>
        <dbReference type="ARBA" id="ARBA00004127"/>
    </source>
</evidence>
<keyword evidence="5" id="KW-1278">Translocase</keyword>
<comment type="catalytic activity">
    <reaction evidence="5">
        <text>a quinone + NADH + 5 H(+)(in) = a quinol + NAD(+) + 4 H(+)(out)</text>
        <dbReference type="Rhea" id="RHEA:57888"/>
        <dbReference type="ChEBI" id="CHEBI:15378"/>
        <dbReference type="ChEBI" id="CHEBI:24646"/>
        <dbReference type="ChEBI" id="CHEBI:57540"/>
        <dbReference type="ChEBI" id="CHEBI:57945"/>
        <dbReference type="ChEBI" id="CHEBI:132124"/>
    </reaction>
</comment>
<evidence type="ECO:0000313" key="9">
    <source>
        <dbReference type="Proteomes" id="UP000460298"/>
    </source>
</evidence>
<sequence length="482" mass="52164">MNDMYIAQWQFLLPEVVLACSIIAMALSAVAFRRRYPAVYSFLAGGGLLVAIALLFPARSFVGGEIRADQLSWTLRLMILLTGFVMVALFSAHTDNDPARKEGYGSVQPELMILMMGVVLASSLLVMASGMVLFVLSIEMLSVLSYLLTALRIKDPLSAEASYKYILFGAMSTALLLLGLSYMFALNNSMDLEAIGRNAIDTHGRRFVFFASVVLILAGLGYKIAAFPFHAWSPDVFQAVPLPVAALFSTVPKFAAVGFLLRFFLEWLPMKEDIALLLSITGMLTMTFANLAALQQRNLKRLLAYSSIAHGGFVLSVFAAHSSTAIHAIIFYMIAYAIMNLGAFTVLIAVLSEDDAGTERFDIAEIAGIGRMSGTGSAMAIFMAFFLFSLTGLPPFVGFTGKFLIFSALVESGLWPVAVVGAINSLLSFYYYARILHAMFFKEREGQGIAVPAHLQVMVAALGGATIFLGIFPGIFPGLLPG</sequence>
<feature type="transmembrane region" description="Helical" evidence="5">
    <location>
        <begin position="38"/>
        <end position="61"/>
    </location>
</feature>
<keyword evidence="5" id="KW-0830">Ubiquinone</keyword>
<proteinExistence type="inferred from homology"/>
<dbReference type="GO" id="GO:0012505">
    <property type="term" value="C:endomembrane system"/>
    <property type="evidence" value="ECO:0007669"/>
    <property type="project" value="UniProtKB-SubCell"/>
</dbReference>
<feature type="transmembrane region" description="Helical" evidence="5">
    <location>
        <begin position="372"/>
        <end position="393"/>
    </location>
</feature>
<feature type="transmembrane region" description="Helical" evidence="5">
    <location>
        <begin position="326"/>
        <end position="351"/>
    </location>
</feature>
<dbReference type="HAMAP" id="MF_00445">
    <property type="entry name" value="NDH1_NuoN_1"/>
    <property type="match status" value="1"/>
</dbReference>
<feature type="transmembrane region" description="Helical" evidence="5">
    <location>
        <begin position="413"/>
        <end position="432"/>
    </location>
</feature>
<evidence type="ECO:0000259" key="7">
    <source>
        <dbReference type="Pfam" id="PF00361"/>
    </source>
</evidence>
<comment type="subunit">
    <text evidence="5">NDH-1 is composed of 14 different subunits. Subunits NuoA, H, J, K, L, M, N constitute the membrane sector of the complex.</text>
</comment>
<keyword evidence="5" id="KW-0874">Quinone</keyword>
<dbReference type="InterPro" id="IPR010096">
    <property type="entry name" value="NADH-Q_OxRdtase_suN/2"/>
</dbReference>
<comment type="subcellular location">
    <subcellularLocation>
        <location evidence="5">Cell membrane</location>
        <topology evidence="5">Multi-pass membrane protein</topology>
    </subcellularLocation>
    <subcellularLocation>
        <location evidence="1">Endomembrane system</location>
        <topology evidence="1">Multi-pass membrane protein</topology>
    </subcellularLocation>
    <subcellularLocation>
        <location evidence="6">Membrane</location>
        <topology evidence="6">Multi-pass membrane protein</topology>
    </subcellularLocation>
</comment>
<dbReference type="GO" id="GO:0048038">
    <property type="term" value="F:quinone binding"/>
    <property type="evidence" value="ECO:0007669"/>
    <property type="project" value="UniProtKB-KW"/>
</dbReference>
<comment type="caution">
    <text evidence="8">The sequence shown here is derived from an EMBL/GenBank/DDBJ whole genome shotgun (WGS) entry which is preliminary data.</text>
</comment>
<dbReference type="AlphaFoldDB" id="A0A833LYM8"/>
<gene>
    <name evidence="5" type="primary">nuoN</name>
    <name evidence="8" type="ORF">F9K24_03645</name>
</gene>
<feature type="transmembrane region" description="Helical" evidence="5">
    <location>
        <begin position="73"/>
        <end position="91"/>
    </location>
</feature>
<dbReference type="GO" id="GO:0005886">
    <property type="term" value="C:plasma membrane"/>
    <property type="evidence" value="ECO:0007669"/>
    <property type="project" value="UniProtKB-SubCell"/>
</dbReference>
<evidence type="ECO:0000313" key="8">
    <source>
        <dbReference type="EMBL" id="KAB2934884.1"/>
    </source>
</evidence>
<evidence type="ECO:0000256" key="2">
    <source>
        <dbReference type="ARBA" id="ARBA00022692"/>
    </source>
</evidence>
<dbReference type="GO" id="GO:0008137">
    <property type="term" value="F:NADH dehydrogenase (ubiquinone) activity"/>
    <property type="evidence" value="ECO:0007669"/>
    <property type="project" value="InterPro"/>
</dbReference>
<evidence type="ECO:0000256" key="3">
    <source>
        <dbReference type="ARBA" id="ARBA00022989"/>
    </source>
</evidence>
<dbReference type="GO" id="GO:0042773">
    <property type="term" value="P:ATP synthesis coupled electron transport"/>
    <property type="evidence" value="ECO:0007669"/>
    <property type="project" value="InterPro"/>
</dbReference>
<comment type="similarity">
    <text evidence="5">Belongs to the complex I subunit 2 family.</text>
</comment>
<accession>A0A833LYM8</accession>
<protein>
    <recommendedName>
        <fullName evidence="5">NADH-quinone oxidoreductase subunit N</fullName>
        <ecNumber evidence="5">7.1.1.-</ecNumber>
    </recommendedName>
    <alternativeName>
        <fullName evidence="5">NADH dehydrogenase I subunit N</fullName>
    </alternativeName>
    <alternativeName>
        <fullName evidence="5">NDH-1 subunit N</fullName>
    </alternativeName>
</protein>
<dbReference type="Pfam" id="PF00361">
    <property type="entry name" value="Proton_antipo_M"/>
    <property type="match status" value="1"/>
</dbReference>
<feature type="transmembrane region" description="Helical" evidence="5">
    <location>
        <begin position="207"/>
        <end position="227"/>
    </location>
</feature>
<keyword evidence="5" id="KW-1003">Cell membrane</keyword>
<name>A0A833LYM8_9LEPT</name>
<dbReference type="GO" id="GO:0050136">
    <property type="term" value="F:NADH dehydrogenase (quinone) (non-electrogenic) activity"/>
    <property type="evidence" value="ECO:0007669"/>
    <property type="project" value="UniProtKB-UniRule"/>
</dbReference>
<feature type="transmembrane region" description="Helical" evidence="5">
    <location>
        <begin position="239"/>
        <end position="262"/>
    </location>
</feature>
<feature type="transmembrane region" description="Helical" evidence="5">
    <location>
        <begin position="12"/>
        <end position="32"/>
    </location>
</feature>
<evidence type="ECO:0000256" key="6">
    <source>
        <dbReference type="RuleBase" id="RU000320"/>
    </source>
</evidence>
<evidence type="ECO:0000256" key="4">
    <source>
        <dbReference type="ARBA" id="ARBA00023136"/>
    </source>
</evidence>
<keyword evidence="3 5" id="KW-1133">Transmembrane helix</keyword>
<keyword evidence="4 5" id="KW-0472">Membrane</keyword>
<evidence type="ECO:0000256" key="5">
    <source>
        <dbReference type="HAMAP-Rule" id="MF_00445"/>
    </source>
</evidence>
<dbReference type="InterPro" id="IPR001750">
    <property type="entry name" value="ND/Mrp_TM"/>
</dbReference>
<dbReference type="PANTHER" id="PTHR22773">
    <property type="entry name" value="NADH DEHYDROGENASE"/>
    <property type="match status" value="1"/>
</dbReference>
<feature type="domain" description="NADH:quinone oxidoreductase/Mrp antiporter transmembrane" evidence="7">
    <location>
        <begin position="130"/>
        <end position="428"/>
    </location>
</feature>
<comment type="function">
    <text evidence="5">NDH-1 shuttles electrons from NADH, via FMN and iron-sulfur (Fe-S) centers, to quinones in the respiratory chain. The immediate electron acceptor for the enzyme in this species is believed to be ubiquinone. Couples the redox reaction to proton translocation (for every two electrons transferred, four hydrogen ions are translocated across the cytoplasmic membrane), and thus conserves the redox energy in a proton gradient.</text>
</comment>
<keyword evidence="5" id="KW-0520">NAD</keyword>
<feature type="transmembrane region" description="Helical" evidence="5">
    <location>
        <begin position="165"/>
        <end position="187"/>
    </location>
</feature>
<keyword evidence="5" id="KW-0813">Transport</keyword>
<organism evidence="8 9">
    <name type="scientific">Leptonema illini</name>
    <dbReference type="NCBI Taxonomy" id="183"/>
    <lineage>
        <taxon>Bacteria</taxon>
        <taxon>Pseudomonadati</taxon>
        <taxon>Spirochaetota</taxon>
        <taxon>Spirochaetia</taxon>
        <taxon>Leptospirales</taxon>
        <taxon>Leptospiraceae</taxon>
        <taxon>Leptonema</taxon>
    </lineage>
</organism>